<dbReference type="InterPro" id="IPR002182">
    <property type="entry name" value="NB-ARC"/>
</dbReference>
<gene>
    <name evidence="7" type="ORF">RND81_12G150900</name>
</gene>
<dbReference type="PANTHER" id="PTHR33463">
    <property type="entry name" value="NB-ARC DOMAIN-CONTAINING PROTEIN-RELATED"/>
    <property type="match status" value="1"/>
</dbReference>
<evidence type="ECO:0000259" key="5">
    <source>
        <dbReference type="Pfam" id="PF00931"/>
    </source>
</evidence>
<evidence type="ECO:0000259" key="6">
    <source>
        <dbReference type="Pfam" id="PF23598"/>
    </source>
</evidence>
<dbReference type="Pfam" id="PF23598">
    <property type="entry name" value="LRR_14"/>
    <property type="match status" value="1"/>
</dbReference>
<dbReference type="Proteomes" id="UP001443914">
    <property type="component" value="Unassembled WGS sequence"/>
</dbReference>
<dbReference type="PANTHER" id="PTHR33463:SF198">
    <property type="entry name" value="RPP4C3"/>
    <property type="match status" value="1"/>
</dbReference>
<keyword evidence="2" id="KW-0677">Repeat</keyword>
<keyword evidence="3" id="KW-0611">Plant defense</keyword>
<sequence length="927" mass="105119">MTKDTEITKIVFQVMVGEQKVMKKLVREDREMQLIVEKAMRVLEGEAVEGINQVMVQVVNDITMEFKKLIKEDEKMALAATKLLPDEDLEKLKRDNSEMAVAIEKGRDSNYTNFLENYRGEGDKQVGNVKEHLDEDSIKVAASDLLKPLERLIKIDKFKRVLPEALSIVVDVMEKISASLSKLEIVDEKKLEKQRYRDCCSAVFISYYHSRYLLSKAAKSMAERIQGHMISNCPVQVTEPKSLQELKTIPSRSISLKSREELALEIVRNLKDHEVNVVGVHGMGGSGKTILVKEVANNRAIKQSFKSIVYVEISEAPNIKHIQDHIAQQLEMSLPYEHSLSQRARMLYNRLTSEKKQESKDGIDKGKDVLIIMDNIWKKLDLEELGIPDQNTKESRCKLLLTSREADVCKAMGVREAIHEVGVLSENEAWDLFWKQLDKCVDLDHEYKSMAEKLLKKCGCLPLAIVGTANALKGKELSAWEHFANELEKPISSQDADIHREAYSILQTSYKLMENNLKKRFFLLSCLFPPGSSIRVSDMMRYGIGLGLFQNVNNLTQAMELADEWAKQLVSSSLLLEDDEDGCVKIHDVVRASIIQFAPKEGHEIMVEAIPRWLWEETCRKYTAISLISGRDHSRLNMVMLENLEILVLNHTQPCIFPEDFFQGMTNLRVLSMSGMNFEHSLPLSIRELKTLRALFIEHCTLGETGLIGNLKNLLVLSFRGSDVRELSEEIRHLDSLYLLDLTNCTKLERIPPSVMARLSQLEGLYIKNSFTKWANVVSQSSGHGDDGTKSSEGASVAELGPLNSLKVLEMKLESIRQLPTRDLAFVDSLDNFDIQIGSFELPALSTDMIYRRLLNLGSFNLDQLVEYNCLNVLLKKADCLQLVDGEGLKHLVPNFDLEKDGFRDLKLLQVKGCANMKYIIGNTYGD</sequence>
<dbReference type="SUPFAM" id="SSF52540">
    <property type="entry name" value="P-loop containing nucleoside triphosphate hydrolases"/>
    <property type="match status" value="1"/>
</dbReference>
<reference evidence="7" key="1">
    <citation type="submission" date="2024-03" db="EMBL/GenBank/DDBJ databases">
        <title>WGS assembly of Saponaria officinalis var. Norfolk2.</title>
        <authorList>
            <person name="Jenkins J."/>
            <person name="Shu S."/>
            <person name="Grimwood J."/>
            <person name="Barry K."/>
            <person name="Goodstein D."/>
            <person name="Schmutz J."/>
            <person name="Leebens-Mack J."/>
            <person name="Osbourn A."/>
        </authorList>
    </citation>
    <scope>NUCLEOTIDE SEQUENCE [LARGE SCALE GENOMIC DNA]</scope>
    <source>
        <strain evidence="7">JIC</strain>
    </source>
</reference>
<evidence type="ECO:0000313" key="7">
    <source>
        <dbReference type="EMBL" id="KAK9673172.1"/>
    </source>
</evidence>
<dbReference type="AlphaFoldDB" id="A0AAW1HAR0"/>
<dbReference type="FunFam" id="3.40.50.300:FF:001091">
    <property type="entry name" value="Probable disease resistance protein At1g61300"/>
    <property type="match status" value="1"/>
</dbReference>
<dbReference type="InterPro" id="IPR032675">
    <property type="entry name" value="LRR_dom_sf"/>
</dbReference>
<dbReference type="Pfam" id="PF00931">
    <property type="entry name" value="NB-ARC"/>
    <property type="match status" value="1"/>
</dbReference>
<dbReference type="InterPro" id="IPR050905">
    <property type="entry name" value="Plant_NBS-LRR"/>
</dbReference>
<name>A0AAW1HAR0_SAPOF</name>
<feature type="domain" description="NB-ARC" evidence="5">
    <location>
        <begin position="265"/>
        <end position="435"/>
    </location>
</feature>
<protein>
    <recommendedName>
        <fullName evidence="9">AAA+ ATPase domain-containing protein</fullName>
    </recommendedName>
</protein>
<feature type="domain" description="Disease resistance R13L4/SHOC-2-like LRR" evidence="6">
    <location>
        <begin position="671"/>
        <end position="835"/>
    </location>
</feature>
<dbReference type="Gene3D" id="1.10.8.430">
    <property type="entry name" value="Helical domain of apoptotic protease-activating factors"/>
    <property type="match status" value="1"/>
</dbReference>
<dbReference type="EMBL" id="JBDFQZ010000012">
    <property type="protein sequence ID" value="KAK9673172.1"/>
    <property type="molecule type" value="Genomic_DNA"/>
</dbReference>
<keyword evidence="8" id="KW-1185">Reference proteome</keyword>
<evidence type="ECO:0000256" key="4">
    <source>
        <dbReference type="ARBA" id="ARBA00022840"/>
    </source>
</evidence>
<dbReference type="GO" id="GO:0006952">
    <property type="term" value="P:defense response"/>
    <property type="evidence" value="ECO:0007669"/>
    <property type="project" value="UniProtKB-KW"/>
</dbReference>
<dbReference type="Gene3D" id="3.80.10.10">
    <property type="entry name" value="Ribonuclease Inhibitor"/>
    <property type="match status" value="1"/>
</dbReference>
<dbReference type="Gene3D" id="3.40.50.300">
    <property type="entry name" value="P-loop containing nucleotide triphosphate hydrolases"/>
    <property type="match status" value="1"/>
</dbReference>
<comment type="similarity">
    <text evidence="1">Belongs to the disease resistance NB-LRR family.</text>
</comment>
<evidence type="ECO:0000256" key="3">
    <source>
        <dbReference type="ARBA" id="ARBA00022821"/>
    </source>
</evidence>
<dbReference type="InterPro" id="IPR042197">
    <property type="entry name" value="Apaf_helical"/>
</dbReference>
<dbReference type="GO" id="GO:0005524">
    <property type="term" value="F:ATP binding"/>
    <property type="evidence" value="ECO:0007669"/>
    <property type="project" value="UniProtKB-KW"/>
</dbReference>
<dbReference type="GO" id="GO:0043531">
    <property type="term" value="F:ADP binding"/>
    <property type="evidence" value="ECO:0007669"/>
    <property type="project" value="InterPro"/>
</dbReference>
<comment type="caution">
    <text evidence="7">The sequence shown here is derived from an EMBL/GenBank/DDBJ whole genome shotgun (WGS) entry which is preliminary data.</text>
</comment>
<organism evidence="7 8">
    <name type="scientific">Saponaria officinalis</name>
    <name type="common">Common soapwort</name>
    <name type="synonym">Lychnis saponaria</name>
    <dbReference type="NCBI Taxonomy" id="3572"/>
    <lineage>
        <taxon>Eukaryota</taxon>
        <taxon>Viridiplantae</taxon>
        <taxon>Streptophyta</taxon>
        <taxon>Embryophyta</taxon>
        <taxon>Tracheophyta</taxon>
        <taxon>Spermatophyta</taxon>
        <taxon>Magnoliopsida</taxon>
        <taxon>eudicotyledons</taxon>
        <taxon>Gunneridae</taxon>
        <taxon>Pentapetalae</taxon>
        <taxon>Caryophyllales</taxon>
        <taxon>Caryophyllaceae</taxon>
        <taxon>Caryophylleae</taxon>
        <taxon>Saponaria</taxon>
    </lineage>
</organism>
<dbReference type="PRINTS" id="PR00364">
    <property type="entry name" value="DISEASERSIST"/>
</dbReference>
<accession>A0AAW1HAR0</accession>
<proteinExistence type="inferred from homology"/>
<dbReference type="SUPFAM" id="SSF52058">
    <property type="entry name" value="L domain-like"/>
    <property type="match status" value="1"/>
</dbReference>
<keyword evidence="4" id="KW-0547">Nucleotide-binding</keyword>
<evidence type="ECO:0008006" key="9">
    <source>
        <dbReference type="Google" id="ProtNLM"/>
    </source>
</evidence>
<evidence type="ECO:0000313" key="8">
    <source>
        <dbReference type="Proteomes" id="UP001443914"/>
    </source>
</evidence>
<keyword evidence="4" id="KW-0067">ATP-binding</keyword>
<evidence type="ECO:0000256" key="2">
    <source>
        <dbReference type="ARBA" id="ARBA00022737"/>
    </source>
</evidence>
<dbReference type="InterPro" id="IPR027417">
    <property type="entry name" value="P-loop_NTPase"/>
</dbReference>
<dbReference type="InterPro" id="IPR055414">
    <property type="entry name" value="LRR_R13L4/SHOC2-like"/>
</dbReference>
<evidence type="ECO:0000256" key="1">
    <source>
        <dbReference type="ARBA" id="ARBA00008894"/>
    </source>
</evidence>